<dbReference type="Gene3D" id="1.25.70.10">
    <property type="entry name" value="Transcription termination factor 3, mitochondrial"/>
    <property type="match status" value="1"/>
</dbReference>
<dbReference type="PANTHER" id="PTHR13068">
    <property type="entry name" value="CGI-12 PROTEIN-RELATED"/>
    <property type="match status" value="1"/>
</dbReference>
<evidence type="ECO:0008006" key="5">
    <source>
        <dbReference type="Google" id="ProtNLM"/>
    </source>
</evidence>
<dbReference type="GO" id="GO:0003676">
    <property type="term" value="F:nucleic acid binding"/>
    <property type="evidence" value="ECO:0007669"/>
    <property type="project" value="InterPro"/>
</dbReference>
<dbReference type="Pfam" id="PF02536">
    <property type="entry name" value="mTERF"/>
    <property type="match status" value="2"/>
</dbReference>
<protein>
    <recommendedName>
        <fullName evidence="5">Mitochondrial transcription termination factor family protein</fullName>
    </recommendedName>
</protein>
<evidence type="ECO:0000256" key="3">
    <source>
        <dbReference type="ARBA" id="ARBA00022946"/>
    </source>
</evidence>
<dbReference type="SMART" id="SM00733">
    <property type="entry name" value="Mterf"/>
    <property type="match status" value="7"/>
</dbReference>
<reference evidence="4" key="1">
    <citation type="submission" date="2019-08" db="EMBL/GenBank/DDBJ databases">
        <title>Reference gene set and small RNA set construction with multiple tissues from Davidia involucrata Baill.</title>
        <authorList>
            <person name="Yang H."/>
            <person name="Zhou C."/>
            <person name="Li G."/>
            <person name="Wang J."/>
            <person name="Gao P."/>
            <person name="Wang M."/>
            <person name="Wang R."/>
            <person name="Zhao Y."/>
        </authorList>
    </citation>
    <scope>NUCLEOTIDE SEQUENCE</scope>
    <source>
        <tissue evidence="4">Mixed with DoveR01_LX</tissue>
    </source>
</reference>
<evidence type="ECO:0000256" key="2">
    <source>
        <dbReference type="ARBA" id="ARBA00022472"/>
    </source>
</evidence>
<dbReference type="EMBL" id="GHES01047902">
    <property type="protein sequence ID" value="MPA78461.1"/>
    <property type="molecule type" value="Transcribed_RNA"/>
</dbReference>
<evidence type="ECO:0000313" key="4">
    <source>
        <dbReference type="EMBL" id="MPA78461.1"/>
    </source>
</evidence>
<dbReference type="PANTHER" id="PTHR13068:SF236">
    <property type="entry name" value="OS02G0749800 PROTEIN"/>
    <property type="match status" value="1"/>
</dbReference>
<dbReference type="FunFam" id="1.25.70.10:FF:000001">
    <property type="entry name" value="Mitochondrial transcription termination factor-like"/>
    <property type="match status" value="1"/>
</dbReference>
<accession>A0A5B7CDJ9</accession>
<sequence length="398" mass="45503">MFLLIYKSLSHHRIKHTTSTIVRFLQTQPISNNSNLTEKQSLTVSYLTKSCGLSWESAISASKTVHIESTEKPDSVLELLRSHGFTENNIATLISRHPPLILADPEKTLRPKIEFFESLGIVGPELPRILCSHRSILLSSLKNQIMPTFDFLKRYIQTNENLIYALKQSSRVVMCNVEKVMVPNISTLCAQGVPESHIGKLIMLQPRSLMLRIDLFEEVCKVLKEMGFDPTSRSYILAVRSMSVNSKLNWEKKKEVLMSFGWSESEFNLAFKVQPMCMICSEKKIREVMDFFVNKVGLKASDIAKCPNLLLTSLERRIIPRCSVLLVLMSKGLIEKKLDVIWLLNRTKKNFETKFVTRYKEVAPDVIKAYQGEIGFQGFTTRMQDIMKSKKRGISQTC</sequence>
<gene>
    <name evidence="4" type="ORF">Din_047902</name>
</gene>
<dbReference type="GO" id="GO:0006353">
    <property type="term" value="P:DNA-templated transcription termination"/>
    <property type="evidence" value="ECO:0007669"/>
    <property type="project" value="UniProtKB-KW"/>
</dbReference>
<name>A0A5B7CDJ9_DAVIN</name>
<comment type="similarity">
    <text evidence="1">Belongs to the mTERF family.</text>
</comment>
<dbReference type="AlphaFoldDB" id="A0A5B7CDJ9"/>
<dbReference type="InterPro" id="IPR038538">
    <property type="entry name" value="MTERF_sf"/>
</dbReference>
<keyword evidence="2" id="KW-0806">Transcription termination</keyword>
<keyword evidence="2" id="KW-0804">Transcription</keyword>
<keyword evidence="3" id="KW-0809">Transit peptide</keyword>
<evidence type="ECO:0000256" key="1">
    <source>
        <dbReference type="ARBA" id="ARBA00007692"/>
    </source>
</evidence>
<proteinExistence type="inferred from homology"/>
<organism evidence="4">
    <name type="scientific">Davidia involucrata</name>
    <name type="common">Dove tree</name>
    <dbReference type="NCBI Taxonomy" id="16924"/>
    <lineage>
        <taxon>Eukaryota</taxon>
        <taxon>Viridiplantae</taxon>
        <taxon>Streptophyta</taxon>
        <taxon>Embryophyta</taxon>
        <taxon>Tracheophyta</taxon>
        <taxon>Spermatophyta</taxon>
        <taxon>Magnoliopsida</taxon>
        <taxon>eudicotyledons</taxon>
        <taxon>Gunneridae</taxon>
        <taxon>Pentapetalae</taxon>
        <taxon>asterids</taxon>
        <taxon>Cornales</taxon>
        <taxon>Nyssaceae</taxon>
        <taxon>Davidia</taxon>
    </lineage>
</organism>
<dbReference type="InterPro" id="IPR003690">
    <property type="entry name" value="MTERF"/>
</dbReference>
<keyword evidence="2" id="KW-0805">Transcription regulation</keyword>